<sequence length="86" mass="8569">MIPCRRSFAGSAVPARAVVHADGGQGRAGAMGPAARGAPIDRAARQRLVGAPALCAVPARGELDVGHAPQQIAVGSLNLSSCITQS</sequence>
<dbReference type="EMBL" id="BGZK01000900">
    <property type="protein sequence ID" value="GBP64522.1"/>
    <property type="molecule type" value="Genomic_DNA"/>
</dbReference>
<keyword evidence="2" id="KW-1185">Reference proteome</keyword>
<protein>
    <submittedName>
        <fullName evidence="1">Uncharacterized protein</fullName>
    </submittedName>
</protein>
<reference evidence="1 2" key="1">
    <citation type="journal article" date="2019" name="Commun. Biol.">
        <title>The bagworm genome reveals a unique fibroin gene that provides high tensile strength.</title>
        <authorList>
            <person name="Kono N."/>
            <person name="Nakamura H."/>
            <person name="Ohtoshi R."/>
            <person name="Tomita M."/>
            <person name="Numata K."/>
            <person name="Arakawa K."/>
        </authorList>
    </citation>
    <scope>NUCLEOTIDE SEQUENCE [LARGE SCALE GENOMIC DNA]</scope>
</reference>
<name>A0A4C1XND8_EUMVA</name>
<organism evidence="1 2">
    <name type="scientific">Eumeta variegata</name>
    <name type="common">Bagworm moth</name>
    <name type="synonym">Eumeta japonica</name>
    <dbReference type="NCBI Taxonomy" id="151549"/>
    <lineage>
        <taxon>Eukaryota</taxon>
        <taxon>Metazoa</taxon>
        <taxon>Ecdysozoa</taxon>
        <taxon>Arthropoda</taxon>
        <taxon>Hexapoda</taxon>
        <taxon>Insecta</taxon>
        <taxon>Pterygota</taxon>
        <taxon>Neoptera</taxon>
        <taxon>Endopterygota</taxon>
        <taxon>Lepidoptera</taxon>
        <taxon>Glossata</taxon>
        <taxon>Ditrysia</taxon>
        <taxon>Tineoidea</taxon>
        <taxon>Psychidae</taxon>
        <taxon>Oiketicinae</taxon>
        <taxon>Eumeta</taxon>
    </lineage>
</organism>
<evidence type="ECO:0000313" key="2">
    <source>
        <dbReference type="Proteomes" id="UP000299102"/>
    </source>
</evidence>
<accession>A0A4C1XND8</accession>
<comment type="caution">
    <text evidence="1">The sequence shown here is derived from an EMBL/GenBank/DDBJ whole genome shotgun (WGS) entry which is preliminary data.</text>
</comment>
<proteinExistence type="predicted"/>
<dbReference type="AlphaFoldDB" id="A0A4C1XND8"/>
<dbReference type="Proteomes" id="UP000299102">
    <property type="component" value="Unassembled WGS sequence"/>
</dbReference>
<gene>
    <name evidence="1" type="ORF">EVAR_53021_1</name>
</gene>
<evidence type="ECO:0000313" key="1">
    <source>
        <dbReference type="EMBL" id="GBP64522.1"/>
    </source>
</evidence>